<proteinExistence type="predicted"/>
<evidence type="ECO:0000313" key="2">
    <source>
        <dbReference type="Proteomes" id="UP001500909"/>
    </source>
</evidence>
<accession>A0ABP3L1I7</accession>
<name>A0ABP3L1I7_9ACTN</name>
<keyword evidence="2" id="KW-1185">Reference proteome</keyword>
<dbReference type="EMBL" id="BAAABY010000048">
    <property type="protein sequence ID" value="GAA0491378.1"/>
    <property type="molecule type" value="Genomic_DNA"/>
</dbReference>
<dbReference type="Proteomes" id="UP001500909">
    <property type="component" value="Unassembled WGS sequence"/>
</dbReference>
<gene>
    <name evidence="1" type="ORF">GCM10010361_65790</name>
</gene>
<evidence type="ECO:0008006" key="3">
    <source>
        <dbReference type="Google" id="ProtNLM"/>
    </source>
</evidence>
<sequence length="89" mass="10414">MSDYFCLDIETMDYRNGVAYYEFIDGTPTRQVTNVDDLWLSSRRDHHPAVGPLLTDQLLQPGEFDEDDRITANEFEEAWRRAIEQEGEV</sequence>
<organism evidence="1 2">
    <name type="scientific">Streptomyces olivaceiscleroticus</name>
    <dbReference type="NCBI Taxonomy" id="68245"/>
    <lineage>
        <taxon>Bacteria</taxon>
        <taxon>Bacillati</taxon>
        <taxon>Actinomycetota</taxon>
        <taxon>Actinomycetes</taxon>
        <taxon>Kitasatosporales</taxon>
        <taxon>Streptomycetaceae</taxon>
        <taxon>Streptomyces</taxon>
    </lineage>
</organism>
<evidence type="ECO:0000313" key="1">
    <source>
        <dbReference type="EMBL" id="GAA0491378.1"/>
    </source>
</evidence>
<reference evidence="2" key="1">
    <citation type="journal article" date="2019" name="Int. J. Syst. Evol. Microbiol.">
        <title>The Global Catalogue of Microorganisms (GCM) 10K type strain sequencing project: providing services to taxonomists for standard genome sequencing and annotation.</title>
        <authorList>
            <consortium name="The Broad Institute Genomics Platform"/>
            <consortium name="The Broad Institute Genome Sequencing Center for Infectious Disease"/>
            <person name="Wu L."/>
            <person name="Ma J."/>
        </authorList>
    </citation>
    <scope>NUCLEOTIDE SEQUENCE [LARGE SCALE GENOMIC DNA]</scope>
    <source>
        <strain evidence="2">JCM 4805</strain>
    </source>
</reference>
<dbReference type="RefSeq" id="WP_346099036.1">
    <property type="nucleotide sequence ID" value="NZ_BAAABY010000048.1"/>
</dbReference>
<comment type="caution">
    <text evidence="1">The sequence shown here is derived from an EMBL/GenBank/DDBJ whole genome shotgun (WGS) entry which is preliminary data.</text>
</comment>
<protein>
    <recommendedName>
        <fullName evidence="3">EF-hand domain-containing protein</fullName>
    </recommendedName>
</protein>